<dbReference type="OrthoDB" id="1454628at2"/>
<dbReference type="RefSeq" id="WP_146293235.1">
    <property type="nucleotide sequence ID" value="NZ_SELH01000025.1"/>
</dbReference>
<organism evidence="2 3">
    <name type="scientific">Apibacter muscae</name>
    <dbReference type="NCBI Taxonomy" id="2509004"/>
    <lineage>
        <taxon>Bacteria</taxon>
        <taxon>Pseudomonadati</taxon>
        <taxon>Bacteroidota</taxon>
        <taxon>Flavobacteriia</taxon>
        <taxon>Flavobacteriales</taxon>
        <taxon>Weeksellaceae</taxon>
        <taxon>Apibacter</taxon>
    </lineage>
</organism>
<evidence type="ECO:0000256" key="1">
    <source>
        <dbReference type="SAM" id="Phobius"/>
    </source>
</evidence>
<reference evidence="2 3" key="1">
    <citation type="submission" date="2019-02" db="EMBL/GenBank/DDBJ databases">
        <title>Apibacter muscae sp. nov.: a novel member of the house fly microbiota.</title>
        <authorList>
            <person name="Park R."/>
        </authorList>
    </citation>
    <scope>NUCLEOTIDE SEQUENCE [LARGE SCALE GENOMIC DNA]</scope>
    <source>
        <strain evidence="2 3">AL1</strain>
    </source>
</reference>
<name>A0A563D9V3_9FLAO</name>
<sequence length="158" mass="18392">MQIYYVLGFLILFGIILLFILKKFKKKNPSLLNKDVFDESVHIPLKEKNFVVIEEHQFTVDGSLEGAKKTSRNRQMLLMDMNSYSEVSFELEKRGNSYTILVLNEEGYDIGSLKKEDQEKIINYLNNVDYKLEAGVEKFARTSDGESLTIYVTVFHYQ</sequence>
<gene>
    <name evidence="2" type="ORF">ETU09_09180</name>
</gene>
<protein>
    <submittedName>
        <fullName evidence="2">Uncharacterized protein</fullName>
    </submittedName>
</protein>
<keyword evidence="3" id="KW-1185">Reference proteome</keyword>
<evidence type="ECO:0000313" key="3">
    <source>
        <dbReference type="Proteomes" id="UP000319499"/>
    </source>
</evidence>
<keyword evidence="1" id="KW-1133">Transmembrane helix</keyword>
<dbReference type="Proteomes" id="UP000319499">
    <property type="component" value="Unassembled WGS sequence"/>
</dbReference>
<dbReference type="EMBL" id="SELH01000025">
    <property type="protein sequence ID" value="TWP26723.1"/>
    <property type="molecule type" value="Genomic_DNA"/>
</dbReference>
<proteinExistence type="predicted"/>
<accession>A0A563D9V3</accession>
<keyword evidence="1" id="KW-0472">Membrane</keyword>
<dbReference type="AlphaFoldDB" id="A0A563D9V3"/>
<evidence type="ECO:0000313" key="2">
    <source>
        <dbReference type="EMBL" id="TWP26723.1"/>
    </source>
</evidence>
<feature type="transmembrane region" description="Helical" evidence="1">
    <location>
        <begin position="6"/>
        <end position="24"/>
    </location>
</feature>
<comment type="caution">
    <text evidence="2">The sequence shown here is derived from an EMBL/GenBank/DDBJ whole genome shotgun (WGS) entry which is preliminary data.</text>
</comment>
<keyword evidence="1" id="KW-0812">Transmembrane</keyword>